<dbReference type="AlphaFoldDB" id="R9WKG2"/>
<organism evidence="2 3">
    <name type="scientific">Limosilactobacillus reuteri I5007</name>
    <dbReference type="NCBI Taxonomy" id="1340495"/>
    <lineage>
        <taxon>Bacteria</taxon>
        <taxon>Bacillati</taxon>
        <taxon>Bacillota</taxon>
        <taxon>Bacilli</taxon>
        <taxon>Lactobacillales</taxon>
        <taxon>Lactobacillaceae</taxon>
        <taxon>Limosilactobacillus</taxon>
    </lineage>
</organism>
<evidence type="ECO:0000313" key="2">
    <source>
        <dbReference type="EMBL" id="AGN99095.1"/>
    </source>
</evidence>
<sequence length="170" mass="19830">MPDMALSLTPRITDKRRNGVILLLRNDAEKTLSVRDLQVLLKNVKRNFKNNYIQSDTHIYFDNIDDNFAKNKIYELWDKISRSQLVITDRLHGMVFAALTNTPCIVLHSKSPKIQGVYEWIKNNKFIFLEDDINELSNMIKSALATSGCHFERKNIKEKFDQMAELINKL</sequence>
<evidence type="ECO:0000259" key="1">
    <source>
        <dbReference type="Pfam" id="PF04230"/>
    </source>
</evidence>
<accession>R9WKG2</accession>
<feature type="domain" description="Polysaccharide pyruvyl transferase" evidence="1">
    <location>
        <begin position="2"/>
        <end position="107"/>
    </location>
</feature>
<name>R9WKG2_LIMRT</name>
<dbReference type="HOGENOM" id="CLU_1568779_0_0_9"/>
<gene>
    <name evidence="2" type="ORF">LRI_0886</name>
</gene>
<dbReference type="KEGG" id="lrt:LRI_0886"/>
<dbReference type="PATRIC" id="fig|1340495.3.peg.885"/>
<reference evidence="2 3" key="1">
    <citation type="submission" date="2013-06" db="EMBL/GenBank/DDBJ databases">
        <title>The Complete Genome Sequence of Lactobacillus reuteri I5007, a Probiotic Strain Isolated from Healthy Pig.</title>
        <authorList>
            <person name="Hou C."/>
            <person name="Qiao S."/>
            <person name="Zeng X."/>
            <person name="Ma X."/>
            <person name="Yang F."/>
        </authorList>
    </citation>
    <scope>NUCLEOTIDE SEQUENCE [LARGE SCALE GENOMIC DNA]</scope>
    <source>
        <strain evidence="2 3">I5007</strain>
    </source>
</reference>
<protein>
    <submittedName>
        <fullName evidence="2">Exopolysaccharide biosynthesis protein</fullName>
    </submittedName>
</protein>
<dbReference type="Proteomes" id="UP000014360">
    <property type="component" value="Chromosome"/>
</dbReference>
<dbReference type="InterPro" id="IPR007345">
    <property type="entry name" value="Polysacch_pyruvyl_Trfase"/>
</dbReference>
<dbReference type="EMBL" id="CP006011">
    <property type="protein sequence ID" value="AGN99095.1"/>
    <property type="molecule type" value="Genomic_DNA"/>
</dbReference>
<proteinExistence type="predicted"/>
<dbReference type="Pfam" id="PF04230">
    <property type="entry name" value="PS_pyruv_trans"/>
    <property type="match status" value="1"/>
</dbReference>
<evidence type="ECO:0000313" key="3">
    <source>
        <dbReference type="Proteomes" id="UP000014360"/>
    </source>
</evidence>